<name>A0A5B8LXC5_9HYPH</name>
<dbReference type="SUPFAM" id="SSF54593">
    <property type="entry name" value="Glyoxalase/Bleomycin resistance protein/Dihydroxybiphenyl dioxygenase"/>
    <property type="match status" value="1"/>
</dbReference>
<evidence type="ECO:0000259" key="1">
    <source>
        <dbReference type="Pfam" id="PF00903"/>
    </source>
</evidence>
<keyword evidence="3" id="KW-1185">Reference proteome</keyword>
<dbReference type="InterPro" id="IPR004360">
    <property type="entry name" value="Glyas_Fos-R_dOase_dom"/>
</dbReference>
<protein>
    <submittedName>
        <fullName evidence="2">VOC family protein</fullName>
    </submittedName>
</protein>
<dbReference type="Gene3D" id="3.10.180.10">
    <property type="entry name" value="2,3-Dihydroxybiphenyl 1,2-Dioxygenase, domain 1"/>
    <property type="match status" value="1"/>
</dbReference>
<dbReference type="OrthoDB" id="9793039at2"/>
<dbReference type="Pfam" id="PF00903">
    <property type="entry name" value="Glyoxalase"/>
    <property type="match status" value="1"/>
</dbReference>
<dbReference type="Proteomes" id="UP000315364">
    <property type="component" value="Chromosome"/>
</dbReference>
<dbReference type="KEGG" id="dea:FPZ08_21645"/>
<evidence type="ECO:0000313" key="2">
    <source>
        <dbReference type="EMBL" id="QDZ13108.1"/>
    </source>
</evidence>
<feature type="domain" description="Glyoxalase/fosfomycin resistance/dioxygenase" evidence="1">
    <location>
        <begin position="19"/>
        <end position="116"/>
    </location>
</feature>
<gene>
    <name evidence="2" type="ORF">FPZ08_21645</name>
</gene>
<proteinExistence type="predicted"/>
<reference evidence="2 3" key="1">
    <citation type="submission" date="2019-07" db="EMBL/GenBank/DDBJ databases">
        <title>Full genome sequence of Devosia sp. Gsoil 520.</title>
        <authorList>
            <person name="Im W.-T."/>
        </authorList>
    </citation>
    <scope>NUCLEOTIDE SEQUENCE [LARGE SCALE GENOMIC DNA]</scope>
    <source>
        <strain evidence="2 3">Gsoil 520</strain>
    </source>
</reference>
<evidence type="ECO:0000313" key="3">
    <source>
        <dbReference type="Proteomes" id="UP000315364"/>
    </source>
</evidence>
<dbReference type="AlphaFoldDB" id="A0A5B8LXC5"/>
<accession>A0A5B8LXC5</accession>
<dbReference type="EMBL" id="CP042304">
    <property type="protein sequence ID" value="QDZ13108.1"/>
    <property type="molecule type" value="Genomic_DNA"/>
</dbReference>
<sequence length="124" mass="13807">MADDQFILGGTGTEMFSGIPVSNFQTSLDWYQRLFGAKPSFFPNETEAVWAIAEHRWIYIIVDVERAGGAIQTIMSSDLEAVIEQISERGLSFGQEEIPAEGVRKVMYYDPDGNEIGLGRIPSE</sequence>
<organism evidence="2 3">
    <name type="scientific">Devosia ginsengisoli</name>
    <dbReference type="NCBI Taxonomy" id="400770"/>
    <lineage>
        <taxon>Bacteria</taxon>
        <taxon>Pseudomonadati</taxon>
        <taxon>Pseudomonadota</taxon>
        <taxon>Alphaproteobacteria</taxon>
        <taxon>Hyphomicrobiales</taxon>
        <taxon>Devosiaceae</taxon>
        <taxon>Devosia</taxon>
    </lineage>
</organism>
<dbReference type="RefSeq" id="WP_146292783.1">
    <property type="nucleotide sequence ID" value="NZ_CP042304.1"/>
</dbReference>
<dbReference type="InterPro" id="IPR029068">
    <property type="entry name" value="Glyas_Bleomycin-R_OHBP_Dase"/>
</dbReference>